<dbReference type="AlphaFoldDB" id="A0A1R1XYQ8"/>
<feature type="region of interest" description="Disordered" evidence="1">
    <location>
        <begin position="1"/>
        <end position="40"/>
    </location>
</feature>
<dbReference type="OrthoDB" id="10300909at2759"/>
<feature type="compositionally biased region" description="Basic and acidic residues" evidence="1">
    <location>
        <begin position="1"/>
        <end position="14"/>
    </location>
</feature>
<evidence type="ECO:0000313" key="3">
    <source>
        <dbReference type="Proteomes" id="UP000187283"/>
    </source>
</evidence>
<name>A0A1R1XYQ8_9FUNG</name>
<protein>
    <submittedName>
        <fullName evidence="2">Uncharacterized protein</fullName>
    </submittedName>
</protein>
<organism evidence="2 3">
    <name type="scientific">Smittium culicis</name>
    <dbReference type="NCBI Taxonomy" id="133412"/>
    <lineage>
        <taxon>Eukaryota</taxon>
        <taxon>Fungi</taxon>
        <taxon>Fungi incertae sedis</taxon>
        <taxon>Zoopagomycota</taxon>
        <taxon>Kickxellomycotina</taxon>
        <taxon>Harpellomycetes</taxon>
        <taxon>Harpellales</taxon>
        <taxon>Legeriomycetaceae</taxon>
        <taxon>Smittium</taxon>
    </lineage>
</organism>
<keyword evidence="3" id="KW-1185">Reference proteome</keyword>
<evidence type="ECO:0000256" key="1">
    <source>
        <dbReference type="SAM" id="MobiDB-lite"/>
    </source>
</evidence>
<comment type="caution">
    <text evidence="2">The sequence shown here is derived from an EMBL/GenBank/DDBJ whole genome shotgun (WGS) entry which is preliminary data.</text>
</comment>
<proteinExistence type="predicted"/>
<dbReference type="EMBL" id="LSSN01001409">
    <property type="protein sequence ID" value="OMJ19748.1"/>
    <property type="molecule type" value="Genomic_DNA"/>
</dbReference>
<sequence length="40" mass="4491">MSKLFPENDIKKTDPTSAPELDSHTENPTARTGEYDTPQK</sequence>
<dbReference type="Proteomes" id="UP000187283">
    <property type="component" value="Unassembled WGS sequence"/>
</dbReference>
<gene>
    <name evidence="2" type="ORF">AYI70_g4538</name>
</gene>
<reference evidence="2 3" key="1">
    <citation type="submission" date="2017-01" db="EMBL/GenBank/DDBJ databases">
        <authorList>
            <person name="Mah S.A."/>
            <person name="Swanson W.J."/>
            <person name="Moy G.W."/>
            <person name="Vacquier V.D."/>
        </authorList>
    </citation>
    <scope>NUCLEOTIDE SEQUENCE [LARGE SCALE GENOMIC DNA]</scope>
    <source>
        <strain evidence="2 3">GSMNP</strain>
    </source>
</reference>
<feature type="non-terminal residue" evidence="2">
    <location>
        <position position="40"/>
    </location>
</feature>
<evidence type="ECO:0000313" key="2">
    <source>
        <dbReference type="EMBL" id="OMJ19748.1"/>
    </source>
</evidence>
<accession>A0A1R1XYQ8</accession>